<dbReference type="Proteomes" id="UP001605036">
    <property type="component" value="Unassembled WGS sequence"/>
</dbReference>
<proteinExistence type="predicted"/>
<dbReference type="EMBL" id="JBHFFA010000006">
    <property type="protein sequence ID" value="KAL2620777.1"/>
    <property type="molecule type" value="Genomic_DNA"/>
</dbReference>
<dbReference type="AlphaFoldDB" id="A0ABD1Y556"/>
<protein>
    <submittedName>
        <fullName evidence="1">Uncharacterized protein</fullName>
    </submittedName>
</protein>
<gene>
    <name evidence="1" type="ORF">R1flu_000982</name>
</gene>
<evidence type="ECO:0000313" key="2">
    <source>
        <dbReference type="Proteomes" id="UP001605036"/>
    </source>
</evidence>
<name>A0ABD1Y556_9MARC</name>
<sequence length="124" mass="14225">MVTLTRKETRSSWRIETQALQQALSTLQEKGLNIVEVIHDENAWVDAILNQHNILSQKDLWHKCKNIMGKFKELLQDKRRTSQDSTVEAATTIAQVAVFSIAQLKDYCRENNLQQTGSKLCLVQ</sequence>
<organism evidence="1 2">
    <name type="scientific">Riccia fluitans</name>
    <dbReference type="NCBI Taxonomy" id="41844"/>
    <lineage>
        <taxon>Eukaryota</taxon>
        <taxon>Viridiplantae</taxon>
        <taxon>Streptophyta</taxon>
        <taxon>Embryophyta</taxon>
        <taxon>Marchantiophyta</taxon>
        <taxon>Marchantiopsida</taxon>
        <taxon>Marchantiidae</taxon>
        <taxon>Marchantiales</taxon>
        <taxon>Ricciaceae</taxon>
        <taxon>Riccia</taxon>
    </lineage>
</organism>
<keyword evidence="2" id="KW-1185">Reference proteome</keyword>
<evidence type="ECO:0000313" key="1">
    <source>
        <dbReference type="EMBL" id="KAL2620777.1"/>
    </source>
</evidence>
<accession>A0ABD1Y556</accession>
<reference evidence="1 2" key="1">
    <citation type="submission" date="2024-09" db="EMBL/GenBank/DDBJ databases">
        <title>Chromosome-scale assembly of Riccia fluitans.</title>
        <authorList>
            <person name="Paukszto L."/>
            <person name="Sawicki J."/>
            <person name="Karawczyk K."/>
            <person name="Piernik-Szablinska J."/>
            <person name="Szczecinska M."/>
            <person name="Mazdziarz M."/>
        </authorList>
    </citation>
    <scope>NUCLEOTIDE SEQUENCE [LARGE SCALE GENOMIC DNA]</scope>
    <source>
        <strain evidence="1">Rf_01</strain>
        <tissue evidence="1">Aerial parts of the thallus</tissue>
    </source>
</reference>
<comment type="caution">
    <text evidence="1">The sequence shown here is derived from an EMBL/GenBank/DDBJ whole genome shotgun (WGS) entry which is preliminary data.</text>
</comment>